<feature type="region of interest" description="Disordered" evidence="1">
    <location>
        <begin position="92"/>
        <end position="157"/>
    </location>
</feature>
<feature type="region of interest" description="Disordered" evidence="1">
    <location>
        <begin position="717"/>
        <end position="738"/>
    </location>
</feature>
<dbReference type="Proteomes" id="UP000245771">
    <property type="component" value="Unassembled WGS sequence"/>
</dbReference>
<feature type="compositionally biased region" description="Low complexity" evidence="1">
    <location>
        <begin position="466"/>
        <end position="489"/>
    </location>
</feature>
<evidence type="ECO:0000256" key="1">
    <source>
        <dbReference type="SAM" id="MobiDB-lite"/>
    </source>
</evidence>
<feature type="region of interest" description="Disordered" evidence="1">
    <location>
        <begin position="925"/>
        <end position="961"/>
    </location>
</feature>
<dbReference type="RefSeq" id="XP_025353325.1">
    <property type="nucleotide sequence ID" value="XM_025501126.1"/>
</dbReference>
<sequence>MSRKNDLKRNPTKSKVNVVSKASLALLNPAYAMGIEYGYHLEDTSASSRQSPKQSHANRTPELAAFTLPETHQDESDAWERGFGVMTPVDMQRKTSNNSVFEDDEQIRQSPHESSQNSGSSSSSRSLSRLFTRKRSNSKASTVGNKTPVTISSPVWDVPSSAPAHVTTFDQAGYAFSQKPHSHKIESNSTPTSPVDIFAVPLPPSSTTPVISNSSSRQTMLKLRNTLARKSSMPSLRDVRRITATPSTVQVRTQQAKSILWGDGYNQTEMLALAAARSQKQASNGVPAHARLPSASKTTARLVSSVGKGVRKSSYDNSMSPSSSNTSIVLTPELEEEMNSPEINVAPAPQRKVPRKKVKQFQVTNAPPLPSLEQMMNVPKTQKSERRRSKSVDAILSPTLFSELPSLVTPEGLFDTSIEDEDQENVPPAQDENSYDGAIPQQAQKVNLSNRPTVVGISSPKLVNFSPRLPDSSPRSPLASLYSPNNSQDRASRRRSNRNSGATIMGVPRLEAPVVVNVMPPTPDLGADEYATFNGEIPSPGVRRSLEMSDVYFPGATEAVTQKDGDKPNNESVHMDSVSALDAIAKAHAAADGNNTHARTQSTISDLSDFSTSAASESGTSTTDEPFGFSRSLSTMSLLSNSTDAESDRDGSDSSDEEGGSVESAQIMCISPSTSFTRAQFVSPKVASLASPRVPNKAPLLAEGSTSTFSSIASMHSKSNSIQSSTSSKSNRDSQRFADSLASLSSGQSLASVMTANTSVDHSQDGNSLSLLKKATQKRISSDLSAPAEIQYMLDSFGVDAQADEDDCDTPRLSDNAFGIQQSSPAPMASSVFPGTRPLNVRKTSSTMNNSTESPPNLANASPNKDSPVRVSPNQISPSGGQNLTPGYSPTPMRPYPRAQNSSSPHLELDLSLPLDLHGIGLGFDVEEDKPKKRGGKSGKHNSKRDSHRPKIPTKSRARQSVDLNAPVNVHPKTPPSSGKLLASAMEHDSAMGLGLDFGLEGFKTVEDHGFTNNNEDCSVGDALGLTFEEHTLLSNAAQRSSNQRVSILRSSAAGKSLRSVASNDTLHAPRRPGTGDSTCSSSTLRASAFDGADQRQHGDIGFAL</sequence>
<feature type="compositionally biased region" description="Basic residues" evidence="1">
    <location>
        <begin position="932"/>
        <end position="958"/>
    </location>
</feature>
<accession>A0A316VA19</accession>
<dbReference type="GeneID" id="37022907"/>
<feature type="region of interest" description="Disordered" evidence="1">
    <location>
        <begin position="368"/>
        <end position="391"/>
    </location>
</feature>
<evidence type="ECO:0000313" key="2">
    <source>
        <dbReference type="EMBL" id="PWN33023.1"/>
    </source>
</evidence>
<dbReference type="InParanoid" id="A0A316VA19"/>
<feature type="compositionally biased region" description="Polar residues" evidence="1">
    <location>
        <begin position="138"/>
        <end position="153"/>
    </location>
</feature>
<name>A0A316VA19_9BASI</name>
<feature type="compositionally biased region" description="Polar residues" evidence="1">
    <location>
        <begin position="593"/>
        <end position="610"/>
    </location>
</feature>
<dbReference type="OrthoDB" id="3358013at2759"/>
<dbReference type="AlphaFoldDB" id="A0A316VA19"/>
<feature type="region of interest" description="Disordered" evidence="1">
    <location>
        <begin position="460"/>
        <end position="505"/>
    </location>
</feature>
<feature type="compositionally biased region" description="Low complexity" evidence="1">
    <location>
        <begin position="630"/>
        <end position="642"/>
    </location>
</feature>
<feature type="compositionally biased region" description="Low complexity" evidence="1">
    <location>
        <begin position="611"/>
        <end position="623"/>
    </location>
</feature>
<reference evidence="2 3" key="1">
    <citation type="journal article" date="2018" name="Mol. Biol. Evol.">
        <title>Broad Genomic Sampling Reveals a Smut Pathogenic Ancestry of the Fungal Clade Ustilaginomycotina.</title>
        <authorList>
            <person name="Kijpornyongpan T."/>
            <person name="Mondo S.J."/>
            <person name="Barry K."/>
            <person name="Sandor L."/>
            <person name="Lee J."/>
            <person name="Lipzen A."/>
            <person name="Pangilinan J."/>
            <person name="LaButti K."/>
            <person name="Hainaut M."/>
            <person name="Henrissat B."/>
            <person name="Grigoriev I.V."/>
            <person name="Spatafora J.W."/>
            <person name="Aime M.C."/>
        </authorList>
    </citation>
    <scope>NUCLEOTIDE SEQUENCE [LARGE SCALE GENOMIC DNA]</scope>
    <source>
        <strain evidence="2 3">MCA 3882</strain>
    </source>
</reference>
<keyword evidence="3" id="KW-1185">Reference proteome</keyword>
<feature type="region of interest" description="Disordered" evidence="1">
    <location>
        <begin position="1059"/>
        <end position="1082"/>
    </location>
</feature>
<feature type="compositionally biased region" description="Low complexity" evidence="1">
    <location>
        <begin position="112"/>
        <end position="130"/>
    </location>
</feature>
<feature type="compositionally biased region" description="Polar residues" evidence="1">
    <location>
        <begin position="842"/>
        <end position="865"/>
    </location>
</feature>
<feature type="region of interest" description="Disordered" evidence="1">
    <location>
        <begin position="802"/>
        <end position="906"/>
    </location>
</feature>
<feature type="region of interest" description="Disordered" evidence="1">
    <location>
        <begin position="592"/>
        <end position="663"/>
    </location>
</feature>
<proteinExistence type="predicted"/>
<dbReference type="EMBL" id="KZ819605">
    <property type="protein sequence ID" value="PWN33023.1"/>
    <property type="molecule type" value="Genomic_DNA"/>
</dbReference>
<protein>
    <submittedName>
        <fullName evidence="2">Uncharacterized protein</fullName>
    </submittedName>
</protein>
<evidence type="ECO:0000313" key="3">
    <source>
        <dbReference type="Proteomes" id="UP000245771"/>
    </source>
</evidence>
<feature type="compositionally biased region" description="Polar residues" evidence="1">
    <location>
        <begin position="872"/>
        <end position="888"/>
    </location>
</feature>
<feature type="compositionally biased region" description="Low complexity" evidence="1">
    <location>
        <begin position="717"/>
        <end position="729"/>
    </location>
</feature>
<gene>
    <name evidence="2" type="ORF">FA14DRAFT_181687</name>
</gene>
<organism evidence="2 3">
    <name type="scientific">Meira miltonrushii</name>
    <dbReference type="NCBI Taxonomy" id="1280837"/>
    <lineage>
        <taxon>Eukaryota</taxon>
        <taxon>Fungi</taxon>
        <taxon>Dikarya</taxon>
        <taxon>Basidiomycota</taxon>
        <taxon>Ustilaginomycotina</taxon>
        <taxon>Exobasidiomycetes</taxon>
        <taxon>Exobasidiales</taxon>
        <taxon>Brachybasidiaceae</taxon>
        <taxon>Meira</taxon>
    </lineage>
</organism>